<proteinExistence type="predicted"/>
<dbReference type="InterPro" id="IPR037191">
    <property type="entry name" value="VPS9_dom_sf"/>
</dbReference>
<evidence type="ECO:0000313" key="2">
    <source>
        <dbReference type="Proteomes" id="UP000009022"/>
    </source>
</evidence>
<accession>B3SCQ8</accession>
<gene>
    <name evidence="1" type="ORF">TRIADDRAFT_62063</name>
</gene>
<keyword evidence="2" id="KW-1185">Reference proteome</keyword>
<dbReference type="Gene3D" id="1.20.1050.80">
    <property type="entry name" value="VPS9 domain"/>
    <property type="match status" value="1"/>
</dbReference>
<dbReference type="CTD" id="6759227"/>
<dbReference type="SUPFAM" id="SSF109993">
    <property type="entry name" value="VPS9 domain"/>
    <property type="match status" value="1"/>
</dbReference>
<dbReference type="HOGENOM" id="CLU_485158_0_0_1"/>
<dbReference type="RefSeq" id="XP_002118014.1">
    <property type="nucleotide sequence ID" value="XM_002117978.1"/>
</dbReference>
<sequence length="474" mass="54886">MGDVRIDGFNQSFNTIDDLIGCYVCFRDKELKLQLQVIDDELDDVINEDIGQTDNLPQLLRTEPVAPDGLDSGRFLRHIGLTDNLPQRLPTEPVVPDDLDNGQERLQTAQDGILDWIYDFRGISNHEIRQNEFKNQSQRKKKISGLLGKRNSTFRKDIQERNKEMLKKLFKIELNKCLLGPWDLYLHEVFIRLKKLIKESLSAKENQRILAINSTTTDMSARVKKFEPVLVKIIFSASYGFIYKYLKIPEQSSTFDVAKIGQNFESMIKASVPKKKLEYVTKTFEMLPESYQDLKTMAYSISKTSLSKLVYEADYIENLIDHEILNEESNKKAFVTFRNALLFLQKLDLSGKEYLYRIIEKDQEIVRVILMPDICNGYPFSQVVALDLQETISDLYKKCRSFATKLLGPSFSCNFHVLSLVDANNKLKFMKEDESKVQLAIYGLKQDDYYEAIPSEFTTFVFHPDKTADSHIYE</sequence>
<dbReference type="InParanoid" id="B3SCQ8"/>
<organism evidence="1 2">
    <name type="scientific">Trichoplax adhaerens</name>
    <name type="common">Trichoplax reptans</name>
    <dbReference type="NCBI Taxonomy" id="10228"/>
    <lineage>
        <taxon>Eukaryota</taxon>
        <taxon>Metazoa</taxon>
        <taxon>Placozoa</taxon>
        <taxon>Uniplacotomia</taxon>
        <taxon>Trichoplacea</taxon>
        <taxon>Trichoplacidae</taxon>
        <taxon>Trichoplax</taxon>
    </lineage>
</organism>
<dbReference type="EMBL" id="DS985272">
    <property type="protein sequence ID" value="EDV19497.1"/>
    <property type="molecule type" value="Genomic_DNA"/>
</dbReference>
<reference evidence="1 2" key="1">
    <citation type="journal article" date="2008" name="Nature">
        <title>The Trichoplax genome and the nature of placozoans.</title>
        <authorList>
            <person name="Srivastava M."/>
            <person name="Begovic E."/>
            <person name="Chapman J."/>
            <person name="Putnam N.H."/>
            <person name="Hellsten U."/>
            <person name="Kawashima T."/>
            <person name="Kuo A."/>
            <person name="Mitros T."/>
            <person name="Salamov A."/>
            <person name="Carpenter M.L."/>
            <person name="Signorovitch A.Y."/>
            <person name="Moreno M.A."/>
            <person name="Kamm K."/>
            <person name="Grimwood J."/>
            <person name="Schmutz J."/>
            <person name="Shapiro H."/>
            <person name="Grigoriev I.V."/>
            <person name="Buss L.W."/>
            <person name="Schierwater B."/>
            <person name="Dellaporta S.L."/>
            <person name="Rokhsar D.S."/>
        </authorList>
    </citation>
    <scope>NUCLEOTIDE SEQUENCE [LARGE SCALE GENOMIC DNA]</scope>
    <source>
        <strain evidence="1 2">Grell-BS-1999</strain>
    </source>
</reference>
<protein>
    <submittedName>
        <fullName evidence="1">Uncharacterized protein</fullName>
    </submittedName>
</protein>
<evidence type="ECO:0000313" key="1">
    <source>
        <dbReference type="EMBL" id="EDV19497.1"/>
    </source>
</evidence>
<dbReference type="GeneID" id="6759227"/>
<name>B3SCQ8_TRIAD</name>
<dbReference type="Proteomes" id="UP000009022">
    <property type="component" value="Unassembled WGS sequence"/>
</dbReference>
<dbReference type="AlphaFoldDB" id="B3SCQ8"/>
<dbReference type="KEGG" id="tad:TRIADDRAFT_62063"/>